<evidence type="ECO:0000313" key="2">
    <source>
        <dbReference type="Proteomes" id="UP000198951"/>
    </source>
</evidence>
<dbReference type="OrthoDB" id="1365026at2"/>
<sequence length="70" mass="8427">MLMTRQDILSLKNLSTVKDFVSVDRIPAAFKNDFQRFFFGKTLVKDNDTLFAYPHDIKMWVRFIFNKYKD</sequence>
<protein>
    <submittedName>
        <fullName evidence="1">Uncharacterized protein</fullName>
    </submittedName>
</protein>
<dbReference type="Proteomes" id="UP000198951">
    <property type="component" value="Unassembled WGS sequence"/>
</dbReference>
<gene>
    <name evidence="1" type="ORF">SAMN05443667_10816</name>
</gene>
<dbReference type="EMBL" id="FNRD01000008">
    <property type="protein sequence ID" value="SEA74164.1"/>
    <property type="molecule type" value="Genomic_DNA"/>
</dbReference>
<accession>A0A1H4DN45</accession>
<dbReference type="AlphaFoldDB" id="A0A1H4DN45"/>
<keyword evidence="2" id="KW-1185">Reference proteome</keyword>
<proteinExistence type="predicted"/>
<reference evidence="2" key="1">
    <citation type="submission" date="2016-10" db="EMBL/GenBank/DDBJ databases">
        <authorList>
            <person name="Varghese N."/>
            <person name="Submissions S."/>
        </authorList>
    </citation>
    <scope>NUCLEOTIDE SEQUENCE [LARGE SCALE GENOMIC DNA]</scope>
    <source>
        <strain evidence="2">DSM 22376</strain>
    </source>
</reference>
<evidence type="ECO:0000313" key="1">
    <source>
        <dbReference type="EMBL" id="SEA74164.1"/>
    </source>
</evidence>
<name>A0A1H4DN45_9FLAO</name>
<organism evidence="1 2">
    <name type="scientific">Flavobacterium gillisiae</name>
    <dbReference type="NCBI Taxonomy" id="150146"/>
    <lineage>
        <taxon>Bacteria</taxon>
        <taxon>Pseudomonadati</taxon>
        <taxon>Bacteroidota</taxon>
        <taxon>Flavobacteriia</taxon>
        <taxon>Flavobacteriales</taxon>
        <taxon>Flavobacteriaceae</taxon>
        <taxon>Flavobacterium</taxon>
    </lineage>
</organism>